<feature type="compositionally biased region" description="Low complexity" evidence="1">
    <location>
        <begin position="1"/>
        <end position="18"/>
    </location>
</feature>
<sequence>MAAATCTKKSPKSTSTESKIVDPIGTPTYPTNGLWTVLTTTTICAPVSTVLEASLDISTWPKWNTFVPRVEIVSSPPASTSASTKLEAGTVARFHNKLKDNDPTLSASDHSMISIDKIEKGARGQERDGWSIVWKTIGIPGGEWVLRGERVQELVELRSESGTVETEYRTWGTFGGPAAYLLQWNGTRDDIAARFEDWANDLKNYVEG</sequence>
<dbReference type="InterPro" id="IPR023393">
    <property type="entry name" value="START-like_dom_sf"/>
</dbReference>
<protein>
    <submittedName>
        <fullName evidence="2">Uncharacterized protein</fullName>
    </submittedName>
</protein>
<dbReference type="SUPFAM" id="SSF55961">
    <property type="entry name" value="Bet v1-like"/>
    <property type="match status" value="1"/>
</dbReference>
<dbReference type="InterPro" id="IPR019587">
    <property type="entry name" value="Polyketide_cyclase/dehydratase"/>
</dbReference>
<evidence type="ECO:0000313" key="2">
    <source>
        <dbReference type="EMBL" id="TVY15935.1"/>
    </source>
</evidence>
<dbReference type="EMBL" id="QGMF01000432">
    <property type="protein sequence ID" value="TVY15935.1"/>
    <property type="molecule type" value="Genomic_DNA"/>
</dbReference>
<organism evidence="2 3">
    <name type="scientific">Lachnellula arida</name>
    <dbReference type="NCBI Taxonomy" id="1316785"/>
    <lineage>
        <taxon>Eukaryota</taxon>
        <taxon>Fungi</taxon>
        <taxon>Dikarya</taxon>
        <taxon>Ascomycota</taxon>
        <taxon>Pezizomycotina</taxon>
        <taxon>Leotiomycetes</taxon>
        <taxon>Helotiales</taxon>
        <taxon>Lachnaceae</taxon>
        <taxon>Lachnellula</taxon>
    </lineage>
</organism>
<comment type="caution">
    <text evidence="2">The sequence shown here is derived from an EMBL/GenBank/DDBJ whole genome shotgun (WGS) entry which is preliminary data.</text>
</comment>
<name>A0A8T9B840_9HELO</name>
<accession>A0A8T9B840</accession>
<proteinExistence type="predicted"/>
<dbReference type="AlphaFoldDB" id="A0A8T9B840"/>
<evidence type="ECO:0000256" key="1">
    <source>
        <dbReference type="SAM" id="MobiDB-lite"/>
    </source>
</evidence>
<feature type="region of interest" description="Disordered" evidence="1">
    <location>
        <begin position="1"/>
        <end position="23"/>
    </location>
</feature>
<dbReference type="Pfam" id="PF10604">
    <property type="entry name" value="Polyketide_cyc2"/>
    <property type="match status" value="1"/>
</dbReference>
<dbReference type="OrthoDB" id="3530008at2759"/>
<keyword evidence="3" id="KW-1185">Reference proteome</keyword>
<dbReference type="Proteomes" id="UP000469559">
    <property type="component" value="Unassembled WGS sequence"/>
</dbReference>
<dbReference type="Gene3D" id="3.30.530.20">
    <property type="match status" value="1"/>
</dbReference>
<gene>
    <name evidence="2" type="ORF">LARI1_G004588</name>
</gene>
<evidence type="ECO:0000313" key="3">
    <source>
        <dbReference type="Proteomes" id="UP000469559"/>
    </source>
</evidence>
<dbReference type="CDD" id="cd07822">
    <property type="entry name" value="SRPBCC_4"/>
    <property type="match status" value="1"/>
</dbReference>
<reference evidence="2 3" key="1">
    <citation type="submission" date="2018-05" db="EMBL/GenBank/DDBJ databases">
        <title>Whole genome sequencing for identification of molecular markers to develop diagnostic detection tools for the regulated plant pathogen Lachnellula willkommii.</title>
        <authorList>
            <person name="Giroux E."/>
            <person name="Bilodeau G."/>
        </authorList>
    </citation>
    <scope>NUCLEOTIDE SEQUENCE [LARGE SCALE GENOMIC DNA]</scope>
    <source>
        <strain evidence="2 3">CBS 203.66</strain>
    </source>
</reference>